<organism evidence="2 3">
    <name type="scientific">Denitrobaculum tricleocarpae</name>
    <dbReference type="NCBI Taxonomy" id="2591009"/>
    <lineage>
        <taxon>Bacteria</taxon>
        <taxon>Pseudomonadati</taxon>
        <taxon>Pseudomonadota</taxon>
        <taxon>Alphaproteobacteria</taxon>
        <taxon>Rhodospirillales</taxon>
        <taxon>Rhodospirillaceae</taxon>
        <taxon>Denitrobaculum</taxon>
    </lineage>
</organism>
<proteinExistence type="predicted"/>
<dbReference type="Pfam" id="PF00583">
    <property type="entry name" value="Acetyltransf_1"/>
    <property type="match status" value="1"/>
</dbReference>
<gene>
    <name evidence="2" type="ORF">FKG95_05220</name>
</gene>
<evidence type="ECO:0000313" key="2">
    <source>
        <dbReference type="EMBL" id="TQV81652.1"/>
    </source>
</evidence>
<evidence type="ECO:0000259" key="1">
    <source>
        <dbReference type="PROSITE" id="PS51186"/>
    </source>
</evidence>
<comment type="caution">
    <text evidence="2">The sequence shown here is derived from an EMBL/GenBank/DDBJ whole genome shotgun (WGS) entry which is preliminary data.</text>
</comment>
<dbReference type="AlphaFoldDB" id="A0A545TWR0"/>
<dbReference type="SUPFAM" id="SSF55729">
    <property type="entry name" value="Acyl-CoA N-acyltransferases (Nat)"/>
    <property type="match status" value="1"/>
</dbReference>
<dbReference type="GO" id="GO:0016747">
    <property type="term" value="F:acyltransferase activity, transferring groups other than amino-acyl groups"/>
    <property type="evidence" value="ECO:0007669"/>
    <property type="project" value="InterPro"/>
</dbReference>
<dbReference type="PANTHER" id="PTHR43072">
    <property type="entry name" value="N-ACETYLTRANSFERASE"/>
    <property type="match status" value="1"/>
</dbReference>
<dbReference type="InterPro" id="IPR016181">
    <property type="entry name" value="Acyl_CoA_acyltransferase"/>
</dbReference>
<keyword evidence="3" id="KW-1185">Reference proteome</keyword>
<evidence type="ECO:0000313" key="3">
    <source>
        <dbReference type="Proteomes" id="UP000315252"/>
    </source>
</evidence>
<protein>
    <submittedName>
        <fullName evidence="2">N-acetyltransferase</fullName>
    </submittedName>
</protein>
<dbReference type="CDD" id="cd04301">
    <property type="entry name" value="NAT_SF"/>
    <property type="match status" value="1"/>
</dbReference>
<sequence length="187" mass="20539">MSEAPSRQPVVRDAKLEDLPSVQEIYARHVLTGLASFEENPPDLAEMTRRFEATQASGLPFLVAENDGKITGYSYAGPYRPRPAYRFCLENSVYVDAEAVGQGVGSALMAALIRRCEELGYRQLIAVIGDSANHASIRLHEKHGFTRAGLLKSIGFKFGRWVDSVTMQRPIGEGDESLPGERGDKPT</sequence>
<accession>A0A545TWR0</accession>
<dbReference type="Gene3D" id="3.40.630.30">
    <property type="match status" value="1"/>
</dbReference>
<dbReference type="PROSITE" id="PS51186">
    <property type="entry name" value="GNAT"/>
    <property type="match status" value="1"/>
</dbReference>
<dbReference type="PANTHER" id="PTHR43072:SF8">
    <property type="entry name" value="ACYLTRANSFERASE FABY-RELATED"/>
    <property type="match status" value="1"/>
</dbReference>
<name>A0A545TWR0_9PROT</name>
<dbReference type="RefSeq" id="WP_142895283.1">
    <property type="nucleotide sequence ID" value="NZ_ML660053.1"/>
</dbReference>
<dbReference type="EMBL" id="VHSH01000002">
    <property type="protein sequence ID" value="TQV81652.1"/>
    <property type="molecule type" value="Genomic_DNA"/>
</dbReference>
<keyword evidence="2" id="KW-0808">Transferase</keyword>
<reference evidence="2 3" key="1">
    <citation type="submission" date="2019-06" db="EMBL/GenBank/DDBJ databases">
        <title>Whole genome sequence for Rhodospirillaceae sp. R148.</title>
        <authorList>
            <person name="Wang G."/>
        </authorList>
    </citation>
    <scope>NUCLEOTIDE SEQUENCE [LARGE SCALE GENOMIC DNA]</scope>
    <source>
        <strain evidence="2 3">R148</strain>
    </source>
</reference>
<dbReference type="OrthoDB" id="5459937at2"/>
<feature type="domain" description="N-acetyltransferase" evidence="1">
    <location>
        <begin position="9"/>
        <end position="172"/>
    </location>
</feature>
<dbReference type="InterPro" id="IPR000182">
    <property type="entry name" value="GNAT_dom"/>
</dbReference>
<dbReference type="Proteomes" id="UP000315252">
    <property type="component" value="Unassembled WGS sequence"/>
</dbReference>